<evidence type="ECO:0000313" key="2">
    <source>
        <dbReference type="Proteomes" id="UP001148662"/>
    </source>
</evidence>
<reference evidence="1" key="1">
    <citation type="submission" date="2022-07" db="EMBL/GenBank/DDBJ databases">
        <title>Genome Sequence of Phlebia brevispora.</title>
        <authorList>
            <person name="Buettner E."/>
        </authorList>
    </citation>
    <scope>NUCLEOTIDE SEQUENCE</scope>
    <source>
        <strain evidence="1">MPL23</strain>
    </source>
</reference>
<protein>
    <submittedName>
        <fullName evidence="1">Uncharacterized protein</fullName>
    </submittedName>
</protein>
<dbReference type="Proteomes" id="UP001148662">
    <property type="component" value="Unassembled WGS sequence"/>
</dbReference>
<comment type="caution">
    <text evidence="1">The sequence shown here is derived from an EMBL/GenBank/DDBJ whole genome shotgun (WGS) entry which is preliminary data.</text>
</comment>
<accession>A0ACC1T2N6</accession>
<proteinExistence type="predicted"/>
<name>A0ACC1T2N6_9APHY</name>
<gene>
    <name evidence="1" type="ORF">NM688_g4594</name>
</gene>
<dbReference type="EMBL" id="JANHOG010000774">
    <property type="protein sequence ID" value="KAJ3551628.1"/>
    <property type="molecule type" value="Genomic_DNA"/>
</dbReference>
<sequence>MSSQPTKPYATRASNAQSHPGLPDQKQKRRNGAQMTAAREAKDIEDKQKEATHTALIARIAELEASIATKSAHLSTTTAPNPASLIPAADKNIAASMPAEAPQMQATATGTDQQSAMVQNLKEESALLQASSSTSKSSPAKRKARASMTRIAGSQAPSGGFVPGYTGKGPVPPEASPSGKRRRVTADQEIEKMTAHDERGCIEDNEEPDLMIVEAEHAVAKYGLNFSDINSDNFPGAAVKKEPEDLDTVLVPEDNDVNAPFPHCDDDMQDCKTEIKHKKATKSDLPLPPEKYRMFAEYYISEVVTWAGEQEATFNLTTTEWENGMQAAWDKWLNEYPHKITCRGAVYDYTKQKIYEHHNRLGRLAVLNVTEYFEKTHSEDLKTDQDRAAHVAELFKEGGKLPFLYVRMIPMGDNESPKGAGAFQGPTVLKTFAGYCDVRRKVRPAKKDPFFNDHSIEPKINPVGAVALAAAAVERAFQGYRTGHLDLTAVGYFSDTKWGDAAGSYLESAKRLSDKSWDKIMRRARPFEAISNTFNELAELPISRDDERAFMDDITDYSEDDSDGEERVAYRYPSVEV</sequence>
<keyword evidence="2" id="KW-1185">Reference proteome</keyword>
<evidence type="ECO:0000313" key="1">
    <source>
        <dbReference type="EMBL" id="KAJ3551628.1"/>
    </source>
</evidence>
<organism evidence="1 2">
    <name type="scientific">Phlebia brevispora</name>
    <dbReference type="NCBI Taxonomy" id="194682"/>
    <lineage>
        <taxon>Eukaryota</taxon>
        <taxon>Fungi</taxon>
        <taxon>Dikarya</taxon>
        <taxon>Basidiomycota</taxon>
        <taxon>Agaricomycotina</taxon>
        <taxon>Agaricomycetes</taxon>
        <taxon>Polyporales</taxon>
        <taxon>Meruliaceae</taxon>
        <taxon>Phlebia</taxon>
    </lineage>
</organism>